<name>A0A2G5PG21_9MYCO</name>
<dbReference type="Pfam" id="PF13460">
    <property type="entry name" value="NAD_binding_10"/>
    <property type="match status" value="1"/>
</dbReference>
<evidence type="ECO:0000313" key="3">
    <source>
        <dbReference type="EMBL" id="PIB77262.1"/>
    </source>
</evidence>
<dbReference type="STRING" id="85968.GCA_900073015_01311"/>
<dbReference type="InterPro" id="IPR051164">
    <property type="entry name" value="NmrA-like_oxidored"/>
</dbReference>
<dbReference type="PANTHER" id="PTHR42748">
    <property type="entry name" value="NITROGEN METABOLITE REPRESSION PROTEIN NMRA FAMILY MEMBER"/>
    <property type="match status" value="1"/>
</dbReference>
<evidence type="ECO:0000256" key="1">
    <source>
        <dbReference type="ARBA" id="ARBA00022857"/>
    </source>
</evidence>
<dbReference type="Proteomes" id="UP000230551">
    <property type="component" value="Unassembled WGS sequence"/>
</dbReference>
<dbReference type="RefSeq" id="WP_090587707.1">
    <property type="nucleotide sequence ID" value="NZ_CP104302.1"/>
</dbReference>
<evidence type="ECO:0000259" key="2">
    <source>
        <dbReference type="Pfam" id="PF13460"/>
    </source>
</evidence>
<dbReference type="InterPro" id="IPR016040">
    <property type="entry name" value="NAD(P)-bd_dom"/>
</dbReference>
<accession>A0A2G5PG21</accession>
<dbReference type="Gene3D" id="3.40.50.720">
    <property type="entry name" value="NAD(P)-binding Rossmann-like Domain"/>
    <property type="match status" value="1"/>
</dbReference>
<keyword evidence="4" id="KW-1185">Reference proteome</keyword>
<dbReference type="PANTHER" id="PTHR42748:SF3">
    <property type="entry name" value="BLL4366 PROTEIN"/>
    <property type="match status" value="1"/>
</dbReference>
<dbReference type="SUPFAM" id="SSF51735">
    <property type="entry name" value="NAD(P)-binding Rossmann-fold domains"/>
    <property type="match status" value="1"/>
</dbReference>
<proteinExistence type="predicted"/>
<organism evidence="3 4">
    <name type="scientific">Mycolicibacterium brumae</name>
    <dbReference type="NCBI Taxonomy" id="85968"/>
    <lineage>
        <taxon>Bacteria</taxon>
        <taxon>Bacillati</taxon>
        <taxon>Actinomycetota</taxon>
        <taxon>Actinomycetes</taxon>
        <taxon>Mycobacteriales</taxon>
        <taxon>Mycobacteriaceae</taxon>
        <taxon>Mycolicibacterium</taxon>
    </lineage>
</organism>
<dbReference type="AlphaFoldDB" id="A0A2G5PG21"/>
<protein>
    <submittedName>
        <fullName evidence="3">LysR family transcriptional regulator</fullName>
    </submittedName>
</protein>
<gene>
    <name evidence="3" type="ORF">CQY22_003215</name>
</gene>
<feature type="domain" description="NAD(P)-binding" evidence="2">
    <location>
        <begin position="7"/>
        <end position="184"/>
    </location>
</feature>
<sequence>MKVTVFGAHGLVGSLLTETLRREGEDVVAASRRSGVDICTGAGVAKALAGADVLVDVTDSPWYGDAELMYFFTRGTANLLEAARAAGVSQYVALSIVGVDQIPDSGYMRAKVAQEELIEESGLPYTIVRATQFHEFAPTIIDSLVVESDDDVDDVHDVRVPDALIQPIAADEVAAFLAEVVASPPRNHVSNVGGPEKITFAQMAREVLSLSHDDQRVVVDPTAKYFGATLKKDSLVTRDGAMLASITFG</sequence>
<dbReference type="OrthoDB" id="9771302at2"/>
<dbReference type="EMBL" id="PDCN02000002">
    <property type="protein sequence ID" value="PIB77262.1"/>
    <property type="molecule type" value="Genomic_DNA"/>
</dbReference>
<evidence type="ECO:0000313" key="4">
    <source>
        <dbReference type="Proteomes" id="UP000230551"/>
    </source>
</evidence>
<dbReference type="InterPro" id="IPR036291">
    <property type="entry name" value="NAD(P)-bd_dom_sf"/>
</dbReference>
<reference evidence="3 4" key="1">
    <citation type="journal article" date="2017" name="Infect. Genet. Evol.">
        <title>The new phylogeny of the genus Mycobacterium: The old and the news.</title>
        <authorList>
            <person name="Tortoli E."/>
            <person name="Fedrizzi T."/>
            <person name="Meehan C.J."/>
            <person name="Trovato A."/>
            <person name="Grottola A."/>
            <person name="Giacobazzi E."/>
            <person name="Serpini G.F."/>
            <person name="Tagliazucchi S."/>
            <person name="Fabio A."/>
            <person name="Bettua C."/>
            <person name="Bertorelli R."/>
            <person name="Frascaro F."/>
            <person name="De Sanctis V."/>
            <person name="Pecorari M."/>
            <person name="Jousson O."/>
            <person name="Segata N."/>
            <person name="Cirillo D.M."/>
        </authorList>
    </citation>
    <scope>NUCLEOTIDE SEQUENCE [LARGE SCALE GENOMIC DNA]</scope>
    <source>
        <strain evidence="3 4">CIP1034565</strain>
    </source>
</reference>
<keyword evidence="1" id="KW-0521">NADP</keyword>
<comment type="caution">
    <text evidence="3">The sequence shown here is derived from an EMBL/GenBank/DDBJ whole genome shotgun (WGS) entry which is preliminary data.</text>
</comment>